<name>Q2IQC8_ANADE</name>
<organism evidence="3 4">
    <name type="scientific">Anaeromyxobacter dehalogenans (strain 2CP-C)</name>
    <dbReference type="NCBI Taxonomy" id="290397"/>
    <lineage>
        <taxon>Bacteria</taxon>
        <taxon>Pseudomonadati</taxon>
        <taxon>Myxococcota</taxon>
        <taxon>Myxococcia</taxon>
        <taxon>Myxococcales</taxon>
        <taxon>Cystobacterineae</taxon>
        <taxon>Anaeromyxobacteraceae</taxon>
        <taxon>Anaeromyxobacter</taxon>
    </lineage>
</organism>
<feature type="region of interest" description="Disordered" evidence="1">
    <location>
        <begin position="231"/>
        <end position="254"/>
    </location>
</feature>
<proteinExistence type="predicted"/>
<feature type="compositionally biased region" description="Gly residues" evidence="1">
    <location>
        <begin position="234"/>
        <end position="245"/>
    </location>
</feature>
<reference evidence="3" key="1">
    <citation type="submission" date="2006-01" db="EMBL/GenBank/DDBJ databases">
        <title>Complete sequence of Anaeromyxobacter dehalogenans 2CP-C.</title>
        <authorList>
            <consortium name="US DOE Joint Genome Institute"/>
            <person name="Copeland A."/>
            <person name="Lucas S."/>
            <person name="Lapidus A."/>
            <person name="Barry K."/>
            <person name="Detter J.C."/>
            <person name="Glavina T."/>
            <person name="Hammon N."/>
            <person name="Israni S."/>
            <person name="Pitluck S."/>
            <person name="Brettin T."/>
            <person name="Bruce D."/>
            <person name="Han C."/>
            <person name="Tapia R."/>
            <person name="Gilna P."/>
            <person name="Kiss H."/>
            <person name="Schmutz J."/>
            <person name="Larimer F."/>
            <person name="Land M."/>
            <person name="Kyrpides N."/>
            <person name="Anderson I."/>
            <person name="Sanford R.A."/>
            <person name="Ritalahti K.M."/>
            <person name="Thomas H.S."/>
            <person name="Kirby J.R."/>
            <person name="Zhulin I.B."/>
            <person name="Loeffler F.E."/>
            <person name="Richardson P."/>
        </authorList>
    </citation>
    <scope>NUCLEOTIDE SEQUENCE</scope>
    <source>
        <strain evidence="3">2CP-C</strain>
    </source>
</reference>
<protein>
    <submittedName>
        <fullName evidence="3">Uncharacterized protein</fullName>
    </submittedName>
</protein>
<dbReference type="OrthoDB" id="9973730at2"/>
<dbReference type="RefSeq" id="WP_011420290.1">
    <property type="nucleotide sequence ID" value="NC_007760.1"/>
</dbReference>
<evidence type="ECO:0000313" key="3">
    <source>
        <dbReference type="EMBL" id="ABC81007.1"/>
    </source>
</evidence>
<evidence type="ECO:0000313" key="4">
    <source>
        <dbReference type="Proteomes" id="UP000001935"/>
    </source>
</evidence>
<dbReference type="HOGENOM" id="CLU_938901_0_0_7"/>
<evidence type="ECO:0000256" key="1">
    <source>
        <dbReference type="SAM" id="MobiDB-lite"/>
    </source>
</evidence>
<feature type="signal peptide" evidence="2">
    <location>
        <begin position="1"/>
        <end position="19"/>
    </location>
</feature>
<feature type="compositionally biased region" description="Low complexity" evidence="1">
    <location>
        <begin position="67"/>
        <end position="94"/>
    </location>
</feature>
<dbReference type="AlphaFoldDB" id="Q2IQC8"/>
<feature type="region of interest" description="Disordered" evidence="1">
    <location>
        <begin position="57"/>
        <end position="95"/>
    </location>
</feature>
<accession>Q2IQC8</accession>
<sequence length="296" mass="29899">MIPSVRTGAALLSQGAALATDLAQVAAPRTVRAAATAGVGKGGAVIAAAAAALPSAKKASAKKTRRSSGTGYASGSKGTSKSAAAKKPSSSRSTGALAFLDDPRLSIEEKLFRFMMYVQDRFDRDVEQKMKEAAGKASSTGGSSGAKKKKGGPFAKLAGALKTAFPALGMSMDILNDKNVQALVKTLGGPALAAGAAAMGFPGLAPVLAKAGPQLAGVAFDLAAAFKEAPASGSTGGSSTGGTGSTGSADSPEIDRKKMMELQYAMEKQKEMFTLVSNVLRSLHDMKMSAVHNIRS</sequence>
<dbReference type="STRING" id="290397.Adeh_1233"/>
<dbReference type="EMBL" id="CP000251">
    <property type="protein sequence ID" value="ABC81007.1"/>
    <property type="molecule type" value="Genomic_DNA"/>
</dbReference>
<dbReference type="KEGG" id="ade:Adeh_1233"/>
<keyword evidence="2" id="KW-0732">Signal</keyword>
<dbReference type="Proteomes" id="UP000001935">
    <property type="component" value="Chromosome"/>
</dbReference>
<evidence type="ECO:0000256" key="2">
    <source>
        <dbReference type="SAM" id="SignalP"/>
    </source>
</evidence>
<gene>
    <name evidence="3" type="ordered locus">Adeh_1233</name>
</gene>
<feature type="chain" id="PRO_5004209833" evidence="2">
    <location>
        <begin position="20"/>
        <end position="296"/>
    </location>
</feature>